<evidence type="ECO:0000313" key="3">
    <source>
        <dbReference type="Proteomes" id="UP001527925"/>
    </source>
</evidence>
<dbReference type="EMBL" id="JADGIZ020000012">
    <property type="protein sequence ID" value="KAL2917259.1"/>
    <property type="molecule type" value="Genomic_DNA"/>
</dbReference>
<dbReference type="InterPro" id="IPR002048">
    <property type="entry name" value="EF_hand_dom"/>
</dbReference>
<dbReference type="PANTHER" id="PTHR46763:SF1">
    <property type="entry name" value="DYNEIN REGULATORY COMPLEX PROTEIN 8"/>
    <property type="match status" value="1"/>
</dbReference>
<keyword evidence="3" id="KW-1185">Reference proteome</keyword>
<evidence type="ECO:0000313" key="2">
    <source>
        <dbReference type="EMBL" id="KAL2917259.1"/>
    </source>
</evidence>
<dbReference type="PROSITE" id="PS50222">
    <property type="entry name" value="EF_HAND_2"/>
    <property type="match status" value="1"/>
</dbReference>
<comment type="caution">
    <text evidence="2">The sequence shown here is derived from an EMBL/GenBank/DDBJ whole genome shotgun (WGS) entry which is preliminary data.</text>
</comment>
<dbReference type="CDD" id="cd00051">
    <property type="entry name" value="EFh"/>
    <property type="match status" value="1"/>
</dbReference>
<evidence type="ECO:0000259" key="1">
    <source>
        <dbReference type="PROSITE" id="PS50222"/>
    </source>
</evidence>
<feature type="domain" description="EF-hand" evidence="1">
    <location>
        <begin position="94"/>
        <end position="129"/>
    </location>
</feature>
<dbReference type="SUPFAM" id="SSF47473">
    <property type="entry name" value="EF-hand"/>
    <property type="match status" value="1"/>
</dbReference>
<sequence length="159" mass="18447">MAARSETPRDSERSQALLKKIKRAFETFDLQNNSTCDVREVGTIIRSLNIYPSEEQLHGWIKEMEEDEPTGYITFQKFSKTALRILSSNAHVRDDDEKLFRAFQILDAEKRGYLLPDELRSFMTSHGEPFSHEEIEEMLTACTDPAENKVYYEDYIALG</sequence>
<organism evidence="2 3">
    <name type="scientific">Polyrhizophydium stewartii</name>
    <dbReference type="NCBI Taxonomy" id="2732419"/>
    <lineage>
        <taxon>Eukaryota</taxon>
        <taxon>Fungi</taxon>
        <taxon>Fungi incertae sedis</taxon>
        <taxon>Chytridiomycota</taxon>
        <taxon>Chytridiomycota incertae sedis</taxon>
        <taxon>Chytridiomycetes</taxon>
        <taxon>Rhizophydiales</taxon>
        <taxon>Rhizophydiales incertae sedis</taxon>
        <taxon>Polyrhizophydium</taxon>
    </lineage>
</organism>
<dbReference type="Gene3D" id="1.10.238.10">
    <property type="entry name" value="EF-hand"/>
    <property type="match status" value="2"/>
</dbReference>
<dbReference type="Pfam" id="PF13499">
    <property type="entry name" value="EF-hand_7"/>
    <property type="match status" value="1"/>
</dbReference>
<dbReference type="InterPro" id="IPR011992">
    <property type="entry name" value="EF-hand-dom_pair"/>
</dbReference>
<name>A0ABR4NCI5_9FUNG</name>
<dbReference type="SMART" id="SM00054">
    <property type="entry name" value="EFh"/>
    <property type="match status" value="2"/>
</dbReference>
<protein>
    <recommendedName>
        <fullName evidence="1">EF-hand domain-containing protein</fullName>
    </recommendedName>
</protein>
<dbReference type="PANTHER" id="PTHR46763">
    <property type="entry name" value="DYNEIN REGULATORY COMPLEX PROTEIN 8"/>
    <property type="match status" value="1"/>
</dbReference>
<gene>
    <name evidence="2" type="ORF">HK105_203324</name>
</gene>
<proteinExistence type="predicted"/>
<reference evidence="2 3" key="1">
    <citation type="submission" date="2023-09" db="EMBL/GenBank/DDBJ databases">
        <title>Pangenome analysis of Batrachochytrium dendrobatidis and related Chytrids.</title>
        <authorList>
            <person name="Yacoub M.N."/>
            <person name="Stajich J.E."/>
            <person name="James T.Y."/>
        </authorList>
    </citation>
    <scope>NUCLEOTIDE SEQUENCE [LARGE SCALE GENOMIC DNA]</scope>
    <source>
        <strain evidence="2 3">JEL0888</strain>
    </source>
</reference>
<dbReference type="Proteomes" id="UP001527925">
    <property type="component" value="Unassembled WGS sequence"/>
</dbReference>
<accession>A0ABR4NCI5</accession>